<dbReference type="OrthoDB" id="6511064at2759"/>
<evidence type="ECO:0000313" key="3">
    <source>
        <dbReference type="Proteomes" id="UP000821853"/>
    </source>
</evidence>
<proteinExistence type="predicted"/>
<gene>
    <name evidence="2" type="ORF">HPB48_022244</name>
</gene>
<dbReference type="GO" id="GO:0003676">
    <property type="term" value="F:nucleic acid binding"/>
    <property type="evidence" value="ECO:0007669"/>
    <property type="project" value="InterPro"/>
</dbReference>
<evidence type="ECO:0000259" key="1">
    <source>
        <dbReference type="Pfam" id="PF03184"/>
    </source>
</evidence>
<reference evidence="2 3" key="1">
    <citation type="journal article" date="2020" name="Cell">
        <title>Large-Scale Comparative Analyses of Tick Genomes Elucidate Their Genetic Diversity and Vector Capacities.</title>
        <authorList>
            <consortium name="Tick Genome and Microbiome Consortium (TIGMIC)"/>
            <person name="Jia N."/>
            <person name="Wang J."/>
            <person name="Shi W."/>
            <person name="Du L."/>
            <person name="Sun Y."/>
            <person name="Zhan W."/>
            <person name="Jiang J.F."/>
            <person name="Wang Q."/>
            <person name="Zhang B."/>
            <person name="Ji P."/>
            <person name="Bell-Sakyi L."/>
            <person name="Cui X.M."/>
            <person name="Yuan T.T."/>
            <person name="Jiang B.G."/>
            <person name="Yang W.F."/>
            <person name="Lam T.T."/>
            <person name="Chang Q.C."/>
            <person name="Ding S.J."/>
            <person name="Wang X.J."/>
            <person name="Zhu J.G."/>
            <person name="Ruan X.D."/>
            <person name="Zhao L."/>
            <person name="Wei J.T."/>
            <person name="Ye R.Z."/>
            <person name="Que T.C."/>
            <person name="Du C.H."/>
            <person name="Zhou Y.H."/>
            <person name="Cheng J.X."/>
            <person name="Dai P.F."/>
            <person name="Guo W.B."/>
            <person name="Han X.H."/>
            <person name="Huang E.J."/>
            <person name="Li L.F."/>
            <person name="Wei W."/>
            <person name="Gao Y.C."/>
            <person name="Liu J.Z."/>
            <person name="Shao H.Z."/>
            <person name="Wang X."/>
            <person name="Wang C.C."/>
            <person name="Yang T.C."/>
            <person name="Huo Q.B."/>
            <person name="Li W."/>
            <person name="Chen H.Y."/>
            <person name="Chen S.E."/>
            <person name="Zhou L.G."/>
            <person name="Ni X.B."/>
            <person name="Tian J.H."/>
            <person name="Sheng Y."/>
            <person name="Liu T."/>
            <person name="Pan Y.S."/>
            <person name="Xia L.Y."/>
            <person name="Li J."/>
            <person name="Zhao F."/>
            <person name="Cao W.C."/>
        </authorList>
    </citation>
    <scope>NUCLEOTIDE SEQUENCE [LARGE SCALE GENOMIC DNA]</scope>
    <source>
        <strain evidence="2">HaeL-2018</strain>
    </source>
</reference>
<dbReference type="AlphaFoldDB" id="A0A9J6FR06"/>
<accession>A0A9J6FR06</accession>
<organism evidence="2 3">
    <name type="scientific">Haemaphysalis longicornis</name>
    <name type="common">Bush tick</name>
    <dbReference type="NCBI Taxonomy" id="44386"/>
    <lineage>
        <taxon>Eukaryota</taxon>
        <taxon>Metazoa</taxon>
        <taxon>Ecdysozoa</taxon>
        <taxon>Arthropoda</taxon>
        <taxon>Chelicerata</taxon>
        <taxon>Arachnida</taxon>
        <taxon>Acari</taxon>
        <taxon>Parasitiformes</taxon>
        <taxon>Ixodida</taxon>
        <taxon>Ixodoidea</taxon>
        <taxon>Ixodidae</taxon>
        <taxon>Haemaphysalinae</taxon>
        <taxon>Haemaphysalis</taxon>
    </lineage>
</organism>
<dbReference type="Pfam" id="PF03184">
    <property type="entry name" value="DDE_1"/>
    <property type="match status" value="1"/>
</dbReference>
<name>A0A9J6FR06_HAELO</name>
<dbReference type="InterPro" id="IPR004875">
    <property type="entry name" value="DDE_SF_endonuclease_dom"/>
</dbReference>
<sequence length="78" mass="9057">MDEKILKSIPVTFDQFFRAGKRRAVLMVGNASCHSVFANFDNLTRKFFPLNMTAKIQLLDEGNIRVVKPSWRSELVRR</sequence>
<comment type="caution">
    <text evidence="2">The sequence shown here is derived from an EMBL/GenBank/DDBJ whole genome shotgun (WGS) entry which is preliminary data.</text>
</comment>
<dbReference type="VEuPathDB" id="VectorBase:HLOH_064758"/>
<evidence type="ECO:0000313" key="2">
    <source>
        <dbReference type="EMBL" id="KAH9364704.1"/>
    </source>
</evidence>
<feature type="domain" description="DDE-1" evidence="1">
    <location>
        <begin position="3"/>
        <end position="76"/>
    </location>
</feature>
<keyword evidence="3" id="KW-1185">Reference proteome</keyword>
<protein>
    <recommendedName>
        <fullName evidence="1">DDE-1 domain-containing protein</fullName>
    </recommendedName>
</protein>
<dbReference type="EMBL" id="JABSTR010000002">
    <property type="protein sequence ID" value="KAH9364704.1"/>
    <property type="molecule type" value="Genomic_DNA"/>
</dbReference>
<dbReference type="Proteomes" id="UP000821853">
    <property type="component" value="Chromosome 10"/>
</dbReference>